<dbReference type="EMBL" id="CM056741">
    <property type="protein sequence ID" value="KAJ8683214.1"/>
    <property type="molecule type" value="Genomic_DNA"/>
</dbReference>
<name>A0ACC2PHZ6_9HYME</name>
<organism evidence="1 2">
    <name type="scientific">Eretmocerus hayati</name>
    <dbReference type="NCBI Taxonomy" id="131215"/>
    <lineage>
        <taxon>Eukaryota</taxon>
        <taxon>Metazoa</taxon>
        <taxon>Ecdysozoa</taxon>
        <taxon>Arthropoda</taxon>
        <taxon>Hexapoda</taxon>
        <taxon>Insecta</taxon>
        <taxon>Pterygota</taxon>
        <taxon>Neoptera</taxon>
        <taxon>Endopterygota</taxon>
        <taxon>Hymenoptera</taxon>
        <taxon>Apocrita</taxon>
        <taxon>Proctotrupomorpha</taxon>
        <taxon>Chalcidoidea</taxon>
        <taxon>Aphelinidae</taxon>
        <taxon>Aphelininae</taxon>
        <taxon>Eretmocerus</taxon>
    </lineage>
</organism>
<evidence type="ECO:0000313" key="2">
    <source>
        <dbReference type="Proteomes" id="UP001239111"/>
    </source>
</evidence>
<keyword evidence="2" id="KW-1185">Reference proteome</keyword>
<protein>
    <submittedName>
        <fullName evidence="1">Uncharacterized protein</fullName>
    </submittedName>
</protein>
<proteinExistence type="predicted"/>
<dbReference type="Proteomes" id="UP001239111">
    <property type="component" value="Chromosome 1"/>
</dbReference>
<accession>A0ACC2PHZ6</accession>
<evidence type="ECO:0000313" key="1">
    <source>
        <dbReference type="EMBL" id="KAJ8683214.1"/>
    </source>
</evidence>
<reference evidence="1" key="1">
    <citation type="submission" date="2023-04" db="EMBL/GenBank/DDBJ databases">
        <title>A chromosome-level genome assembly of the parasitoid wasp Eretmocerus hayati.</title>
        <authorList>
            <person name="Zhong Y."/>
            <person name="Liu S."/>
            <person name="Liu Y."/>
        </authorList>
    </citation>
    <scope>NUCLEOTIDE SEQUENCE</scope>
    <source>
        <strain evidence="1">ZJU_SS_LIU_2023</strain>
    </source>
</reference>
<comment type="caution">
    <text evidence="1">The sequence shown here is derived from an EMBL/GenBank/DDBJ whole genome shotgun (WGS) entry which is preliminary data.</text>
</comment>
<gene>
    <name evidence="1" type="ORF">QAD02_019006</name>
</gene>
<sequence>MSESETMAATQPKQQPSQTQQQQQQQQQTSSSSSSMPWQYGQNNMHLYNHFTPMFSQNYAHQSQMYYQHYNMMGLGQYGSTAQAQSQQSSEQKRPPPPLSSMRNQTTKSQQSPLSQQSLQNQQSRDQQSPYNSYPYNSWSSANQSDSNNFSGVRFNLPSKKAGLGFIPLSSNNANNANNVNNANKKKRKKNKNGQDSFDDSFPSGMPNMSLPPPNFSPNMFKQPPPPLLQTKIEMPPLPPPMEKPPTPPPIDDIEMPPEPPLPKMLPIDVSRPPPPLPSQMHPPKSKSPPKPLMSLKPQITQPPPSPSPVKQAPNPVGDWPDSLKNFVNRCYEKCKTPVDKDQVEIILKGKITRAANDGSLWVRDWDREPLPLIHSERNSISIKPFSVSGSPVGQRKSGGMMPLGARLGLRNPFSNTAGNTMNSNNSSHNNSIHRRSKSRSRSNSRSPSPTPRKYRRSTSSSSGERDYKQAMPNNQHQSQNQKSKKAQRQMQNQNQNANNKQSKKNKNANKQKINKANCHFYSEHGLTGGNVEEFGTKEKLQQRAARFSGPSQRSKPVPQVSSSVVKPASSVQRSPFAKPVTQITSMIRDDPTAEFDFTGLHIVGTCRDLEKPYLRLTSAPAASAVRPVCVLEKSLSHVKKRWLTKQDYRYTCDQLKSIRQDLTVQGIRDSFTVHVYETHARVALERGDHEEFNQCQTQLRMLYTEIGGENRCEFVAYRILYYIFTKNNSDLTTILAALTEQDKKDECVRHALKVRSAWWLRNFHSFFNLYKKAPKMAAFLMDWFIARERKLALKQMIKVYRPNLAVEFIVAELAFESSEKFYEFAAEFSLAYAEPERQQLDCKTSSATVGAW</sequence>